<organism evidence="2 3">
    <name type="scientific">Hesseltinella vesiculosa</name>
    <dbReference type="NCBI Taxonomy" id="101127"/>
    <lineage>
        <taxon>Eukaryota</taxon>
        <taxon>Fungi</taxon>
        <taxon>Fungi incertae sedis</taxon>
        <taxon>Mucoromycota</taxon>
        <taxon>Mucoromycotina</taxon>
        <taxon>Mucoromycetes</taxon>
        <taxon>Mucorales</taxon>
        <taxon>Cunninghamellaceae</taxon>
        <taxon>Hesseltinella</taxon>
    </lineage>
</organism>
<reference evidence="2 3" key="1">
    <citation type="submission" date="2016-07" db="EMBL/GenBank/DDBJ databases">
        <title>Pervasive Adenine N6-methylation of Active Genes in Fungi.</title>
        <authorList>
            <consortium name="DOE Joint Genome Institute"/>
            <person name="Mondo S.J."/>
            <person name="Dannebaum R.O."/>
            <person name="Kuo R.C."/>
            <person name="Labutti K."/>
            <person name="Haridas S."/>
            <person name="Kuo A."/>
            <person name="Salamov A."/>
            <person name="Ahrendt S.R."/>
            <person name="Lipzen A."/>
            <person name="Sullivan W."/>
            <person name="Andreopoulos W.B."/>
            <person name="Clum A."/>
            <person name="Lindquist E."/>
            <person name="Daum C."/>
            <person name="Ramamoorthy G.K."/>
            <person name="Gryganskyi A."/>
            <person name="Culley D."/>
            <person name="Magnuson J.K."/>
            <person name="James T.Y."/>
            <person name="O'Malley M.A."/>
            <person name="Stajich J.E."/>
            <person name="Spatafora J.W."/>
            <person name="Visel A."/>
            <person name="Grigoriev I.V."/>
        </authorList>
    </citation>
    <scope>NUCLEOTIDE SEQUENCE [LARGE SCALE GENOMIC DNA]</scope>
    <source>
        <strain evidence="2 3">NRRL 3301</strain>
    </source>
</reference>
<feature type="region of interest" description="Disordered" evidence="1">
    <location>
        <begin position="32"/>
        <end position="62"/>
    </location>
</feature>
<evidence type="ECO:0000313" key="3">
    <source>
        <dbReference type="Proteomes" id="UP000242146"/>
    </source>
</evidence>
<keyword evidence="3" id="KW-1185">Reference proteome</keyword>
<dbReference type="Pfam" id="PF08555">
    <property type="entry name" value="FAM32A"/>
    <property type="match status" value="1"/>
</dbReference>
<dbReference type="Proteomes" id="UP000242146">
    <property type="component" value="Unassembled WGS sequence"/>
</dbReference>
<dbReference type="PANTHER" id="PTHR13282:SF6">
    <property type="entry name" value="PROTEIN FAM32A"/>
    <property type="match status" value="1"/>
</dbReference>
<evidence type="ECO:0000256" key="1">
    <source>
        <dbReference type="SAM" id="MobiDB-lite"/>
    </source>
</evidence>
<sequence length="124" mass="14129">MFFFLPLPQFHSSTSENMSAYEHVSGGSLKFKGGTSSIKKKKKKSKSSKEKMTKAIESSQDDPKIVQVVQKTDAEKRFEEIKRKRQLDRASKQAQKSHKERVAEFNTKLDNLTEHFDLPKVGPG</sequence>
<dbReference type="OrthoDB" id="205403at2759"/>
<evidence type="ECO:0000313" key="2">
    <source>
        <dbReference type="EMBL" id="ORX53251.1"/>
    </source>
</evidence>
<dbReference type="PANTHER" id="PTHR13282">
    <property type="entry name" value="PROTEIN FAM32A"/>
    <property type="match status" value="1"/>
</dbReference>
<accession>A0A1X2GGJ0</accession>
<feature type="region of interest" description="Disordered" evidence="1">
    <location>
        <begin position="83"/>
        <end position="102"/>
    </location>
</feature>
<proteinExistence type="predicted"/>
<dbReference type="STRING" id="101127.A0A1X2GGJ0"/>
<dbReference type="GO" id="GO:0005730">
    <property type="term" value="C:nucleolus"/>
    <property type="evidence" value="ECO:0007669"/>
    <property type="project" value="TreeGrafter"/>
</dbReference>
<name>A0A1X2GGJ0_9FUNG</name>
<gene>
    <name evidence="2" type="ORF">DM01DRAFT_1053449</name>
</gene>
<dbReference type="InterPro" id="IPR013865">
    <property type="entry name" value="FAM32A"/>
</dbReference>
<dbReference type="AlphaFoldDB" id="A0A1X2GGJ0"/>
<protein>
    <submittedName>
        <fullName evidence="2">DUF1754-domain-containing protein</fullName>
    </submittedName>
</protein>
<dbReference type="EMBL" id="MCGT01000016">
    <property type="protein sequence ID" value="ORX53251.1"/>
    <property type="molecule type" value="Genomic_DNA"/>
</dbReference>
<comment type="caution">
    <text evidence="2">The sequence shown here is derived from an EMBL/GenBank/DDBJ whole genome shotgun (WGS) entry which is preliminary data.</text>
</comment>